<dbReference type="InterPro" id="IPR051106">
    <property type="entry name" value="RNA-bind/splicing_reg"/>
</dbReference>
<dbReference type="EMBL" id="JAAMPI010000623">
    <property type="protein sequence ID" value="KAF4629817.1"/>
    <property type="molecule type" value="Genomic_DNA"/>
</dbReference>
<dbReference type="GO" id="GO:0003723">
    <property type="term" value="F:RNA binding"/>
    <property type="evidence" value="ECO:0007669"/>
    <property type="project" value="UniProtKB-UniRule"/>
</dbReference>
<proteinExistence type="predicted"/>
<keyword evidence="4" id="KW-0508">mRNA splicing</keyword>
<feature type="compositionally biased region" description="Low complexity" evidence="7">
    <location>
        <begin position="160"/>
        <end position="170"/>
    </location>
</feature>
<feature type="region of interest" description="Disordered" evidence="7">
    <location>
        <begin position="304"/>
        <end position="331"/>
    </location>
</feature>
<dbReference type="Pfam" id="PF00076">
    <property type="entry name" value="RRM_1"/>
    <property type="match status" value="1"/>
</dbReference>
<keyword evidence="5" id="KW-0539">Nucleus</keyword>
<dbReference type="InterPro" id="IPR035979">
    <property type="entry name" value="RBD_domain_sf"/>
</dbReference>
<comment type="subcellular location">
    <subcellularLocation>
        <location evidence="1">Nucleus</location>
    </subcellularLocation>
</comment>
<dbReference type="Gene3D" id="3.30.70.330">
    <property type="match status" value="1"/>
</dbReference>
<dbReference type="GO" id="GO:0008380">
    <property type="term" value="P:RNA splicing"/>
    <property type="evidence" value="ECO:0007669"/>
    <property type="project" value="UniProtKB-KW"/>
</dbReference>
<dbReference type="PROSITE" id="PS50102">
    <property type="entry name" value="RRM"/>
    <property type="match status" value="1"/>
</dbReference>
<name>A0A8H4W162_9HELO</name>
<evidence type="ECO:0000256" key="1">
    <source>
        <dbReference type="ARBA" id="ARBA00004123"/>
    </source>
</evidence>
<dbReference type="AlphaFoldDB" id="A0A8H4W162"/>
<gene>
    <name evidence="9" type="ORF">G7Y89_g8325</name>
</gene>
<feature type="domain" description="RRM" evidence="8">
    <location>
        <begin position="191"/>
        <end position="271"/>
    </location>
</feature>
<dbReference type="PANTHER" id="PTHR48028:SF4">
    <property type="entry name" value="SC35-LIKE SPLICING FACTOR"/>
    <property type="match status" value="1"/>
</dbReference>
<feature type="compositionally biased region" description="Polar residues" evidence="7">
    <location>
        <begin position="14"/>
        <end position="32"/>
    </location>
</feature>
<dbReference type="GO" id="GO:0006397">
    <property type="term" value="P:mRNA processing"/>
    <property type="evidence" value="ECO:0007669"/>
    <property type="project" value="UniProtKB-KW"/>
</dbReference>
<dbReference type="CDD" id="cd00590">
    <property type="entry name" value="RRM_SF"/>
    <property type="match status" value="1"/>
</dbReference>
<evidence type="ECO:0000256" key="3">
    <source>
        <dbReference type="ARBA" id="ARBA00022884"/>
    </source>
</evidence>
<reference evidence="9 10" key="1">
    <citation type="submission" date="2020-03" db="EMBL/GenBank/DDBJ databases">
        <title>Draft Genome Sequence of Cudoniella acicularis.</title>
        <authorList>
            <person name="Buettner E."/>
            <person name="Kellner H."/>
        </authorList>
    </citation>
    <scope>NUCLEOTIDE SEQUENCE [LARGE SCALE GENOMIC DNA]</scope>
    <source>
        <strain evidence="9 10">DSM 108380</strain>
    </source>
</reference>
<evidence type="ECO:0000313" key="9">
    <source>
        <dbReference type="EMBL" id="KAF4629817.1"/>
    </source>
</evidence>
<feature type="compositionally biased region" description="Basic and acidic residues" evidence="7">
    <location>
        <begin position="305"/>
        <end position="331"/>
    </location>
</feature>
<keyword evidence="10" id="KW-1185">Reference proteome</keyword>
<evidence type="ECO:0000256" key="6">
    <source>
        <dbReference type="PROSITE-ProRule" id="PRU00176"/>
    </source>
</evidence>
<dbReference type="InterPro" id="IPR000504">
    <property type="entry name" value="RRM_dom"/>
</dbReference>
<comment type="caution">
    <text evidence="9">The sequence shown here is derived from an EMBL/GenBank/DDBJ whole genome shotgun (WGS) entry which is preliminary data.</text>
</comment>
<evidence type="ECO:0000256" key="7">
    <source>
        <dbReference type="SAM" id="MobiDB-lite"/>
    </source>
</evidence>
<protein>
    <recommendedName>
        <fullName evidence="8">RRM domain-containing protein</fullName>
    </recommendedName>
</protein>
<keyword evidence="3 6" id="KW-0694">RNA-binding</keyword>
<feature type="region of interest" description="Disordered" evidence="7">
    <location>
        <begin position="1"/>
        <end position="188"/>
    </location>
</feature>
<dbReference type="SMART" id="SM00360">
    <property type="entry name" value="RRM"/>
    <property type="match status" value="1"/>
</dbReference>
<feature type="compositionally biased region" description="Basic and acidic residues" evidence="7">
    <location>
        <begin position="61"/>
        <end position="107"/>
    </location>
</feature>
<feature type="compositionally biased region" description="Basic and acidic residues" evidence="7">
    <location>
        <begin position="35"/>
        <end position="50"/>
    </location>
</feature>
<dbReference type="OrthoDB" id="1749473at2759"/>
<accession>A0A8H4W162</accession>
<evidence type="ECO:0000313" key="10">
    <source>
        <dbReference type="Proteomes" id="UP000566819"/>
    </source>
</evidence>
<sequence>MEQDFEVRSDNPKEMTQSSLSQEHNQKANGAQENGHLHSDRVLLLDDRESQQQGERNSLMENRERSNNREEGARYERSSHDRNGSSYSLHRDREYYRGESRSDDRKYSSSGNGNRSRYYEDRYSRSNKRYLSPSPLPHSPFQKTERFQKPNAKNHRKRSSSSTSSYGYYSPRRGNTSQPPSPHSYDHPPSHRLFVHYHHTGGMTRRFLLDTFSYYGTITGLQVPVDRYTHLAKPFGFVEFKHQSDAERAVIRLHKTKWTNYGRLTVRFASQDRSRLPPLWEDEHWGRNDRGRSERDMECEYECENEYKGREGSRDRGETRGSEDGEAKESVETDVVAMSQHEMFMTASVDSIIQDKEEFLPFIDYLVRLRDTIKTQHADETPEKQVRRMVELQLSSLEEHLVTIQQLKTYFPTIESLGCAITTTSPFASSTSTSSTINSQPRPNRARKSLLLTSLTQTSEILEHMIIQAKPYPTLFPRLPSVLFGVYRELRELRGVINVCFETEFSRGGLMDWEKVWGFAFAGGGEEGKIGIEGLERGLGEVRGVWGVKNGGA</sequence>
<evidence type="ECO:0000259" key="8">
    <source>
        <dbReference type="PROSITE" id="PS50102"/>
    </source>
</evidence>
<dbReference type="Proteomes" id="UP000566819">
    <property type="component" value="Unassembled WGS sequence"/>
</dbReference>
<organism evidence="9 10">
    <name type="scientific">Cudoniella acicularis</name>
    <dbReference type="NCBI Taxonomy" id="354080"/>
    <lineage>
        <taxon>Eukaryota</taxon>
        <taxon>Fungi</taxon>
        <taxon>Dikarya</taxon>
        <taxon>Ascomycota</taxon>
        <taxon>Pezizomycotina</taxon>
        <taxon>Leotiomycetes</taxon>
        <taxon>Helotiales</taxon>
        <taxon>Tricladiaceae</taxon>
        <taxon>Cudoniella</taxon>
    </lineage>
</organism>
<dbReference type="SUPFAM" id="SSF54928">
    <property type="entry name" value="RNA-binding domain, RBD"/>
    <property type="match status" value="1"/>
</dbReference>
<evidence type="ECO:0000256" key="4">
    <source>
        <dbReference type="ARBA" id="ARBA00023187"/>
    </source>
</evidence>
<feature type="compositionally biased region" description="Basic and acidic residues" evidence="7">
    <location>
        <begin position="1"/>
        <end position="13"/>
    </location>
</feature>
<keyword evidence="2" id="KW-0507">mRNA processing</keyword>
<dbReference type="PANTHER" id="PTHR48028">
    <property type="entry name" value="GLYCINE-RICH RNA-BINDING PROTEIN RZ1A"/>
    <property type="match status" value="1"/>
</dbReference>
<evidence type="ECO:0000256" key="5">
    <source>
        <dbReference type="ARBA" id="ARBA00023242"/>
    </source>
</evidence>
<evidence type="ECO:0000256" key="2">
    <source>
        <dbReference type="ARBA" id="ARBA00022664"/>
    </source>
</evidence>
<dbReference type="InterPro" id="IPR012677">
    <property type="entry name" value="Nucleotide-bd_a/b_plait_sf"/>
</dbReference>
<dbReference type="GO" id="GO:0005634">
    <property type="term" value="C:nucleus"/>
    <property type="evidence" value="ECO:0007669"/>
    <property type="project" value="UniProtKB-SubCell"/>
</dbReference>